<evidence type="ECO:0000313" key="1">
    <source>
        <dbReference type="EMBL" id="PIC19872.1"/>
    </source>
</evidence>
<dbReference type="AlphaFoldDB" id="A0A2G5SY24"/>
<sequence length="212" mass="24071">MSQRTLVWCHKEESAICTYATALQLSKRGSRMDQYLIGGLEPNAVARMIHHNNIFHEGSTADQMAELRRIMDEKNQLMMRYDIHTLLVAVRNHLVQIQENSAPAHVIKQSGIYPAVFTEADISSFLINFTLQDQLYKSEEYGYHPKKAEEDPSFNLDELIVNPFKFGELPVLSLPCGIFGSRESDNDVIKIIRNGAESKGDVKLSAKIRKSF</sequence>
<dbReference type="Proteomes" id="UP000230233">
    <property type="component" value="Chromosome X"/>
</dbReference>
<name>A0A2G5SY24_9PELO</name>
<keyword evidence="2" id="KW-1185">Reference proteome</keyword>
<reference evidence="2" key="1">
    <citation type="submission" date="2017-10" db="EMBL/GenBank/DDBJ databases">
        <title>Rapid genome shrinkage in a self-fertile nematode reveals novel sperm competition proteins.</title>
        <authorList>
            <person name="Yin D."/>
            <person name="Schwarz E.M."/>
            <person name="Thomas C.G."/>
            <person name="Felde R.L."/>
            <person name="Korf I.F."/>
            <person name="Cutter A.D."/>
            <person name="Schartner C.M."/>
            <person name="Ralston E.J."/>
            <person name="Meyer B.J."/>
            <person name="Haag E.S."/>
        </authorList>
    </citation>
    <scope>NUCLEOTIDE SEQUENCE [LARGE SCALE GENOMIC DNA]</scope>
    <source>
        <strain evidence="2">JU1422</strain>
    </source>
</reference>
<dbReference type="EMBL" id="PDUG01000006">
    <property type="protein sequence ID" value="PIC19872.1"/>
    <property type="molecule type" value="Genomic_DNA"/>
</dbReference>
<proteinExistence type="predicted"/>
<gene>
    <name evidence="1" type="primary">Cnig_chr_X.g25256</name>
    <name evidence="1" type="ORF">B9Z55_025256</name>
</gene>
<evidence type="ECO:0000313" key="2">
    <source>
        <dbReference type="Proteomes" id="UP000230233"/>
    </source>
</evidence>
<organism evidence="1 2">
    <name type="scientific">Caenorhabditis nigoni</name>
    <dbReference type="NCBI Taxonomy" id="1611254"/>
    <lineage>
        <taxon>Eukaryota</taxon>
        <taxon>Metazoa</taxon>
        <taxon>Ecdysozoa</taxon>
        <taxon>Nematoda</taxon>
        <taxon>Chromadorea</taxon>
        <taxon>Rhabditida</taxon>
        <taxon>Rhabditina</taxon>
        <taxon>Rhabditomorpha</taxon>
        <taxon>Rhabditoidea</taxon>
        <taxon>Rhabditidae</taxon>
        <taxon>Peloderinae</taxon>
        <taxon>Caenorhabditis</taxon>
    </lineage>
</organism>
<accession>A0A2G5SY24</accession>
<dbReference type="OrthoDB" id="10325653at2759"/>
<protein>
    <submittedName>
        <fullName evidence="1">Uncharacterized protein</fullName>
    </submittedName>
</protein>
<comment type="caution">
    <text evidence="1">The sequence shown here is derived from an EMBL/GenBank/DDBJ whole genome shotgun (WGS) entry which is preliminary data.</text>
</comment>